<evidence type="ECO:0000313" key="5">
    <source>
        <dbReference type="EMBL" id="QLL35122.1"/>
    </source>
</evidence>
<keyword evidence="2" id="KW-0539">Nucleus</keyword>
<dbReference type="SUPFAM" id="SSF57701">
    <property type="entry name" value="Zn2/Cys6 DNA-binding domain"/>
    <property type="match status" value="1"/>
</dbReference>
<dbReference type="PROSITE" id="PS50048">
    <property type="entry name" value="ZN2_CY6_FUNGAL_2"/>
    <property type="match status" value="1"/>
</dbReference>
<dbReference type="Pfam" id="PF00172">
    <property type="entry name" value="Zn_clus"/>
    <property type="match status" value="1"/>
</dbReference>
<evidence type="ECO:0000256" key="2">
    <source>
        <dbReference type="ARBA" id="ARBA00023242"/>
    </source>
</evidence>
<evidence type="ECO:0000259" key="4">
    <source>
        <dbReference type="PROSITE" id="PS50048"/>
    </source>
</evidence>
<evidence type="ECO:0000256" key="1">
    <source>
        <dbReference type="ARBA" id="ARBA00004123"/>
    </source>
</evidence>
<dbReference type="OrthoDB" id="5229455at2759"/>
<dbReference type="GO" id="GO:0005634">
    <property type="term" value="C:nucleus"/>
    <property type="evidence" value="ECO:0007669"/>
    <property type="project" value="UniProtKB-SubCell"/>
</dbReference>
<dbReference type="KEGG" id="tgb:HG536_0H04990"/>
<comment type="subcellular location">
    <subcellularLocation>
        <location evidence="1">Nucleus</location>
    </subcellularLocation>
</comment>
<accession>A0A7G3ZNN6</accession>
<keyword evidence="6" id="KW-1185">Reference proteome</keyword>
<dbReference type="SMART" id="SM00066">
    <property type="entry name" value="GAL4"/>
    <property type="match status" value="1"/>
</dbReference>
<sequence>MLSKSRNSCEHCLEEKMKCGRERPTCGNCTDLGISCKYRMVLHWGGRPNKKVNKKPKIHEGLSVVNGVFVIKRCEKSSQHRRRKSSAQSSEVAFPKQTKFSPAVDPNSPMGFVRSSEHYWSLWLHFTENTSHILVATIEANKGEHPFRVTIPNLAKRSLTLTKLLIAFGARHRYQLCQQPKDYDISQLMLGEAGKELVKIIESLPHMDEKTGELTLACILMLAGYCIFFGDNKMRWTIHLGAARYILSSILNRTKRSDGQKSVVVTYCADPGPRFFLIRWFAFMTVLGLLSSSPLANSEPLVFDFSGFNQRCRTAKGKLDFESFEYNAGLRTTTLEMLMKTGKLIIAHESQSCSAKERNMLLGEAIELDYEIMRYFDSSESWNRILASAKGDELLLATDLLFGLSGMLHLRRRIMNLPSSSKMVKDLVLRAARVLLDEVPSSGTALCSITSCIFAFGCECGAGSGLEPLQPLFSSRLEQIELLGMPATSPARSIMHECWEKGSCWWEIYKERNIELSFGT</sequence>
<dbReference type="GO" id="GO:0000976">
    <property type="term" value="F:transcription cis-regulatory region binding"/>
    <property type="evidence" value="ECO:0007669"/>
    <property type="project" value="TreeGrafter"/>
</dbReference>
<dbReference type="Proteomes" id="UP000515788">
    <property type="component" value="Chromosome 8"/>
</dbReference>
<feature type="region of interest" description="Disordered" evidence="3">
    <location>
        <begin position="77"/>
        <end position="102"/>
    </location>
</feature>
<protein>
    <recommendedName>
        <fullName evidence="4">Zn(2)-C6 fungal-type domain-containing protein</fullName>
    </recommendedName>
</protein>
<reference evidence="5 6" key="1">
    <citation type="submission" date="2020-06" db="EMBL/GenBank/DDBJ databases">
        <title>The yeast mating-type switching endonuclease HO is a domesticated member of an unorthodox homing genetic element family.</title>
        <authorList>
            <person name="Coughlan A.Y."/>
            <person name="Lombardi L."/>
            <person name="Braun-Galleani S."/>
            <person name="Martos A.R."/>
            <person name="Galeote V."/>
            <person name="Bigey F."/>
            <person name="Dequin S."/>
            <person name="Byrne K.P."/>
            <person name="Wolfe K.H."/>
        </authorList>
    </citation>
    <scope>NUCLEOTIDE SEQUENCE [LARGE SCALE GENOMIC DNA]</scope>
    <source>
        <strain evidence="5 6">CBS764</strain>
    </source>
</reference>
<evidence type="ECO:0000313" key="6">
    <source>
        <dbReference type="Proteomes" id="UP000515788"/>
    </source>
</evidence>
<dbReference type="GO" id="GO:0045944">
    <property type="term" value="P:positive regulation of transcription by RNA polymerase II"/>
    <property type="evidence" value="ECO:0007669"/>
    <property type="project" value="TreeGrafter"/>
</dbReference>
<organism evidence="5 6">
    <name type="scientific">Torulaspora globosa</name>
    <dbReference type="NCBI Taxonomy" id="48254"/>
    <lineage>
        <taxon>Eukaryota</taxon>
        <taxon>Fungi</taxon>
        <taxon>Dikarya</taxon>
        <taxon>Ascomycota</taxon>
        <taxon>Saccharomycotina</taxon>
        <taxon>Saccharomycetes</taxon>
        <taxon>Saccharomycetales</taxon>
        <taxon>Saccharomycetaceae</taxon>
        <taxon>Torulaspora</taxon>
    </lineage>
</organism>
<dbReference type="EMBL" id="CP059253">
    <property type="protein sequence ID" value="QLL35122.1"/>
    <property type="molecule type" value="Genomic_DNA"/>
</dbReference>
<dbReference type="CDD" id="cd00067">
    <property type="entry name" value="GAL4"/>
    <property type="match status" value="1"/>
</dbReference>
<dbReference type="GO" id="GO:0008270">
    <property type="term" value="F:zinc ion binding"/>
    <property type="evidence" value="ECO:0007669"/>
    <property type="project" value="InterPro"/>
</dbReference>
<dbReference type="InterPro" id="IPR001138">
    <property type="entry name" value="Zn2Cys6_DnaBD"/>
</dbReference>
<dbReference type="AlphaFoldDB" id="A0A7G3ZNN6"/>
<dbReference type="Gene3D" id="4.10.240.10">
    <property type="entry name" value="Zn(2)-C6 fungal-type DNA-binding domain"/>
    <property type="match status" value="1"/>
</dbReference>
<gene>
    <name evidence="5" type="ORF">HG536_0H04990</name>
</gene>
<name>A0A7G3ZNN6_9SACH</name>
<dbReference type="Pfam" id="PF11951">
    <property type="entry name" value="Fungal_trans_2"/>
    <property type="match status" value="1"/>
</dbReference>
<dbReference type="PANTHER" id="PTHR37534">
    <property type="entry name" value="TRANSCRIPTIONAL ACTIVATOR PROTEIN UGA3"/>
    <property type="match status" value="1"/>
</dbReference>
<dbReference type="InterPro" id="IPR021858">
    <property type="entry name" value="Fun_TF"/>
</dbReference>
<dbReference type="RefSeq" id="XP_037141796.1">
    <property type="nucleotide sequence ID" value="XM_037285900.1"/>
</dbReference>
<dbReference type="GeneID" id="59328388"/>
<evidence type="ECO:0000256" key="3">
    <source>
        <dbReference type="SAM" id="MobiDB-lite"/>
    </source>
</evidence>
<dbReference type="GO" id="GO:0000981">
    <property type="term" value="F:DNA-binding transcription factor activity, RNA polymerase II-specific"/>
    <property type="evidence" value="ECO:0007669"/>
    <property type="project" value="InterPro"/>
</dbReference>
<dbReference type="PANTHER" id="PTHR37534:SF43">
    <property type="entry name" value="FINGER DOMAIN PROTEIN, PUTATIVE (AFU_ORTHOLOGUE AFUA_1G01850)-RELATED"/>
    <property type="match status" value="1"/>
</dbReference>
<feature type="domain" description="Zn(2)-C6 fungal-type" evidence="4">
    <location>
        <begin position="8"/>
        <end position="38"/>
    </location>
</feature>
<dbReference type="InterPro" id="IPR036864">
    <property type="entry name" value="Zn2-C6_fun-type_DNA-bd_sf"/>
</dbReference>
<proteinExistence type="predicted"/>